<dbReference type="RefSeq" id="WP_075540146.1">
    <property type="nucleotide sequence ID" value="NZ_CP053844.1"/>
</dbReference>
<dbReference type="UniPathway" id="UPA00378"/>
<dbReference type="EMBL" id="FIZP01000003">
    <property type="protein sequence ID" value="CZE47404.1"/>
    <property type="molecule type" value="Genomic_DNA"/>
</dbReference>
<feature type="transmembrane region" description="Helical" evidence="14">
    <location>
        <begin position="224"/>
        <end position="252"/>
    </location>
</feature>
<dbReference type="OrthoDB" id="9796223at2"/>
<evidence type="ECO:0000256" key="13">
    <source>
        <dbReference type="ARBA" id="ARBA00023211"/>
    </source>
</evidence>
<evidence type="ECO:0000259" key="17">
    <source>
        <dbReference type="Pfam" id="PF21436"/>
    </source>
</evidence>
<dbReference type="Proteomes" id="UP000069632">
    <property type="component" value="Unassembled WGS sequence"/>
</dbReference>
<comment type="cofactor">
    <cofactor evidence="2">
        <name>Mg(2+)</name>
        <dbReference type="ChEBI" id="CHEBI:18420"/>
    </cofactor>
</comment>
<evidence type="ECO:0000256" key="11">
    <source>
        <dbReference type="ARBA" id="ARBA00022989"/>
    </source>
</evidence>
<dbReference type="AlphaFoldDB" id="A0A128EEQ2"/>
<organism evidence="18 19">
    <name type="scientific">Campylobacter geochelonis</name>
    <dbReference type="NCBI Taxonomy" id="1780362"/>
    <lineage>
        <taxon>Bacteria</taxon>
        <taxon>Pseudomonadati</taxon>
        <taxon>Campylobacterota</taxon>
        <taxon>Epsilonproteobacteria</taxon>
        <taxon>Campylobacterales</taxon>
        <taxon>Campylobacteraceae</taxon>
        <taxon>Campylobacter</taxon>
    </lineage>
</organism>
<feature type="transmembrane region" description="Helical" evidence="14">
    <location>
        <begin position="259"/>
        <end position="282"/>
    </location>
</feature>
<gene>
    <name evidence="18" type="ORF">ERS672216_00865</name>
</gene>
<keyword evidence="11 14" id="KW-1133">Transmembrane helix</keyword>
<evidence type="ECO:0000256" key="3">
    <source>
        <dbReference type="ARBA" id="ARBA00004127"/>
    </source>
</evidence>
<keyword evidence="8 14" id="KW-0812">Transmembrane</keyword>
<dbReference type="InterPro" id="IPR048999">
    <property type="entry name" value="STT3-PglB_core"/>
</dbReference>
<accession>A0A128EEQ2</accession>
<evidence type="ECO:0000256" key="2">
    <source>
        <dbReference type="ARBA" id="ARBA00001946"/>
    </source>
</evidence>
<feature type="transmembrane region" description="Helical" evidence="14">
    <location>
        <begin position="326"/>
        <end position="343"/>
    </location>
</feature>
<feature type="transmembrane region" description="Helical" evidence="14">
    <location>
        <begin position="12"/>
        <end position="30"/>
    </location>
</feature>
<evidence type="ECO:0000256" key="14">
    <source>
        <dbReference type="SAM" id="Phobius"/>
    </source>
</evidence>
<comment type="similarity">
    <text evidence="5">Belongs to the STT3 family.</text>
</comment>
<feature type="transmembrane region" description="Helical" evidence="14">
    <location>
        <begin position="350"/>
        <end position="368"/>
    </location>
</feature>
<dbReference type="InterPro" id="IPR003674">
    <property type="entry name" value="Oligo_trans_STT3"/>
</dbReference>
<dbReference type="Pfam" id="PF21436">
    <property type="entry name" value="STT3-PglB_core"/>
    <property type="match status" value="1"/>
</dbReference>
<dbReference type="PANTHER" id="PTHR13872">
    <property type="entry name" value="DOLICHYL-DIPHOSPHOOLIGOSACCHARIDE--PROTEIN GLYCOSYLTRANSFERASE SUBUNIT"/>
    <property type="match status" value="1"/>
</dbReference>
<feature type="transmembrane region" description="Helical" evidence="14">
    <location>
        <begin position="153"/>
        <end position="171"/>
    </location>
</feature>
<feature type="transmembrane region" description="Helical" evidence="14">
    <location>
        <begin position="123"/>
        <end position="141"/>
    </location>
</feature>
<dbReference type="Gene3D" id="3.40.1380.40">
    <property type="match status" value="1"/>
</dbReference>
<dbReference type="InterPro" id="IPR048307">
    <property type="entry name" value="STT3_N"/>
</dbReference>
<evidence type="ECO:0000259" key="16">
    <source>
        <dbReference type="Pfam" id="PF18527"/>
    </source>
</evidence>
<keyword evidence="19" id="KW-1185">Reference proteome</keyword>
<proteinExistence type="inferred from homology"/>
<evidence type="ECO:0000256" key="1">
    <source>
        <dbReference type="ARBA" id="ARBA00001936"/>
    </source>
</evidence>
<keyword evidence="10" id="KW-0460">Magnesium</keyword>
<evidence type="ECO:0000256" key="10">
    <source>
        <dbReference type="ARBA" id="ARBA00022842"/>
    </source>
</evidence>
<feature type="transmembrane region" description="Helical" evidence="14">
    <location>
        <begin position="402"/>
        <end position="420"/>
    </location>
</feature>
<dbReference type="GO" id="GO:0046872">
    <property type="term" value="F:metal ion binding"/>
    <property type="evidence" value="ECO:0007669"/>
    <property type="project" value="UniProtKB-KW"/>
</dbReference>
<comment type="pathway">
    <text evidence="4">Protein modification; protein glycosylation.</text>
</comment>
<keyword evidence="6" id="KW-0328">Glycosyltransferase</keyword>
<dbReference type="InterPro" id="IPR041563">
    <property type="entry name" value="STT3_PglB_C"/>
</dbReference>
<dbReference type="Pfam" id="PF18527">
    <property type="entry name" value="STT3_PglB_C"/>
    <property type="match status" value="1"/>
</dbReference>
<feature type="transmembrane region" description="Helical" evidence="14">
    <location>
        <begin position="183"/>
        <end position="212"/>
    </location>
</feature>
<evidence type="ECO:0000256" key="4">
    <source>
        <dbReference type="ARBA" id="ARBA00004922"/>
    </source>
</evidence>
<reference evidence="18 19" key="1">
    <citation type="submission" date="2016-02" db="EMBL/GenBank/DDBJ databases">
        <authorList>
            <consortium name="Pathogen Informatics"/>
        </authorList>
    </citation>
    <scope>NUCLEOTIDE SEQUENCE [LARGE SCALE GENOMIC DNA]</scope>
    <source>
        <strain evidence="18 19">RC20</strain>
    </source>
</reference>
<comment type="cofactor">
    <cofactor evidence="1">
        <name>Mn(2+)</name>
        <dbReference type="ChEBI" id="CHEBI:29035"/>
    </cofactor>
</comment>
<keyword evidence="7" id="KW-0808">Transferase</keyword>
<evidence type="ECO:0000313" key="19">
    <source>
        <dbReference type="Proteomes" id="UP000069632"/>
    </source>
</evidence>
<evidence type="ECO:0000313" key="18">
    <source>
        <dbReference type="EMBL" id="CZE47404.1"/>
    </source>
</evidence>
<feature type="transmembrane region" description="Helical" evidence="14">
    <location>
        <begin position="85"/>
        <end position="111"/>
    </location>
</feature>
<protein>
    <submittedName>
        <fullName evidence="18">General glycosylation pathway protein</fullName>
    </submittedName>
</protein>
<evidence type="ECO:0000256" key="12">
    <source>
        <dbReference type="ARBA" id="ARBA00023136"/>
    </source>
</evidence>
<keyword evidence="12 14" id="KW-0472">Membrane</keyword>
<dbReference type="GO" id="GO:0016020">
    <property type="term" value="C:membrane"/>
    <property type="evidence" value="ECO:0007669"/>
    <property type="project" value="InterPro"/>
</dbReference>
<feature type="domain" description="STT3 subunit PglB C-terminal" evidence="16">
    <location>
        <begin position="581"/>
        <end position="659"/>
    </location>
</feature>
<dbReference type="Pfam" id="PF02516">
    <property type="entry name" value="STT3"/>
    <property type="match status" value="1"/>
</dbReference>
<evidence type="ECO:0000256" key="5">
    <source>
        <dbReference type="ARBA" id="ARBA00010810"/>
    </source>
</evidence>
<dbReference type="PANTHER" id="PTHR13872:SF1">
    <property type="entry name" value="DOLICHYL-DIPHOSPHOOLIGOSACCHARIDE--PROTEIN GLYCOSYLTRANSFERASE SUBUNIT STT3B"/>
    <property type="match status" value="1"/>
</dbReference>
<dbReference type="GO" id="GO:0012505">
    <property type="term" value="C:endomembrane system"/>
    <property type="evidence" value="ECO:0007669"/>
    <property type="project" value="UniProtKB-SubCell"/>
</dbReference>
<feature type="domain" description="Oligosaccharyl transferase STT3 N-terminal" evidence="15">
    <location>
        <begin position="25"/>
        <end position="419"/>
    </location>
</feature>
<evidence type="ECO:0000259" key="15">
    <source>
        <dbReference type="Pfam" id="PF02516"/>
    </source>
</evidence>
<keyword evidence="13" id="KW-0464">Manganese</keyword>
<feature type="transmembrane region" description="Helical" evidence="14">
    <location>
        <begin position="374"/>
        <end position="395"/>
    </location>
</feature>
<feature type="domain" description="STT3/PglB/AglB core" evidence="17">
    <location>
        <begin position="445"/>
        <end position="572"/>
    </location>
</feature>
<dbReference type="GO" id="GO:0004576">
    <property type="term" value="F:oligosaccharyl transferase activity"/>
    <property type="evidence" value="ECO:0007669"/>
    <property type="project" value="InterPro"/>
</dbReference>
<keyword evidence="9" id="KW-0479">Metal-binding</keyword>
<sequence>MNKTRLNSRILTIALIFIAFIFSITIRLYWVSWASGFEDLMYNGEVMINTGDGYAFAEGARDIIAGFHQPNDLSYVWSPLSKLTAFLYTILPVSFEALILYMSVFFSSLLVVPIVMIANEFRATKAGLIGALIACVANSYYNRTMAGYYDTDMLNITLAVFVLWGMIRVVVKQDRYSIILAPFFVLIYQWWYGSAFTLNSGFLTMFLLYTLVFERKSLVNYQTIILIILALSNLSFEVKFIAIFALFLLFVLKNLNYKIIASIGVVVFAVFAYKGGLNPIIFQLKFYILRDVAEVSQQGMVFKFFNVNQTIQESGIVPPEIFMNRISSHVVVFIISLFGYALLCYKHKEFLISLPLLVLGFLAVKAGLRFTIYAVPVMGLGFGFLVVYLLNLLGFKNAVKNSILVVITMLALTPAIKHIVEYKSPTVFFHEEVKVLDELKHKTGREDYVLAWWDYGYPIRYYSDVKTLVDGGKHLGNDNYPVSFSLFKDQTSSANMARLAVEYTERQFNQNFALLNQMLKDYNQTDIDDFLYALSFKSFELPQKTREIYYYLPKRMLNIFPVVTYFSNLDLKDGKSYKNQIFITAQAVSNSDNGLVLDNGMLISHDLTTINMGSEQLKIKKFYETGYDANKKLNVSSIDVDLDGALYLIFTKENGTFIIADEKAFKSTYVQLFVLENYDKELFEPVILDKDAKVYRLKR</sequence>
<comment type="subcellular location">
    <subcellularLocation>
        <location evidence="3">Endomembrane system</location>
        <topology evidence="3">Multi-pass membrane protein</topology>
    </subcellularLocation>
</comment>
<evidence type="ECO:0000256" key="7">
    <source>
        <dbReference type="ARBA" id="ARBA00022679"/>
    </source>
</evidence>
<evidence type="ECO:0000256" key="6">
    <source>
        <dbReference type="ARBA" id="ARBA00022676"/>
    </source>
</evidence>
<evidence type="ECO:0000256" key="8">
    <source>
        <dbReference type="ARBA" id="ARBA00022692"/>
    </source>
</evidence>
<name>A0A128EEQ2_9BACT</name>
<evidence type="ECO:0000256" key="9">
    <source>
        <dbReference type="ARBA" id="ARBA00022723"/>
    </source>
</evidence>